<evidence type="ECO:0000313" key="1">
    <source>
        <dbReference type="EMBL" id="ACO86747.1"/>
    </source>
</evidence>
<organism evidence="1 2">
    <name type="scientific">Clostridium botulinum (strain Kyoto / Type A2)</name>
    <dbReference type="NCBI Taxonomy" id="536232"/>
    <lineage>
        <taxon>Bacteria</taxon>
        <taxon>Bacillati</taxon>
        <taxon>Bacillota</taxon>
        <taxon>Clostridia</taxon>
        <taxon>Eubacteriales</taxon>
        <taxon>Clostridiaceae</taxon>
        <taxon>Clostridium</taxon>
    </lineage>
</organism>
<name>C1FM83_CLOBJ</name>
<protein>
    <submittedName>
        <fullName evidence="1">Conserved domain protein</fullName>
    </submittedName>
</protein>
<dbReference type="AlphaFoldDB" id="C1FM83"/>
<reference evidence="1 2" key="1">
    <citation type="submission" date="2008-10" db="EMBL/GenBank/DDBJ databases">
        <title>Genome sequence of Clostridium botulinum A2 Kyoto.</title>
        <authorList>
            <person name="Shrivastava S."/>
            <person name="Brinkac L.M."/>
            <person name="Brown J.L."/>
            <person name="Bruce D."/>
            <person name="Detter C.C."/>
            <person name="Johnson E.A."/>
            <person name="Munk C.A."/>
            <person name="Smith L.A."/>
            <person name="Smith T.J."/>
            <person name="Sutton G."/>
            <person name="Brettin T.S."/>
        </authorList>
    </citation>
    <scope>NUCLEOTIDE SEQUENCE [LARGE SCALE GENOMIC DNA]</scope>
    <source>
        <strain evidence="2">Kyoto / Type A2</strain>
    </source>
</reference>
<evidence type="ECO:0000313" key="2">
    <source>
        <dbReference type="Proteomes" id="UP000001374"/>
    </source>
</evidence>
<sequence>MRVIKGCKGCTHYVLQVVISNTGNRTKLLWKPACMAIQCIKGGKIKNEPKENI</sequence>
<accession>C1FM83</accession>
<gene>
    <name evidence="1" type="ordered locus">CLM_1627</name>
</gene>
<proteinExistence type="predicted"/>
<dbReference type="EMBL" id="CP001581">
    <property type="protein sequence ID" value="ACO86747.1"/>
    <property type="molecule type" value="Genomic_DNA"/>
</dbReference>
<dbReference type="HOGENOM" id="CLU_214786_0_0_9"/>
<dbReference type="KEGG" id="cby:CLM_1627"/>
<dbReference type="Proteomes" id="UP000001374">
    <property type="component" value="Chromosome"/>
</dbReference>